<dbReference type="AlphaFoldDB" id="A0A2H0BWA4"/>
<feature type="transmembrane region" description="Helical" evidence="1">
    <location>
        <begin position="12"/>
        <end position="31"/>
    </location>
</feature>
<keyword evidence="1" id="KW-0472">Membrane</keyword>
<dbReference type="EMBL" id="PCTA01000009">
    <property type="protein sequence ID" value="PIP61963.1"/>
    <property type="molecule type" value="Genomic_DNA"/>
</dbReference>
<accession>A0A2H0BWA4</accession>
<comment type="caution">
    <text evidence="2">The sequence shown here is derived from an EMBL/GenBank/DDBJ whole genome shotgun (WGS) entry which is preliminary data.</text>
</comment>
<dbReference type="Proteomes" id="UP000231246">
    <property type="component" value="Unassembled WGS sequence"/>
</dbReference>
<gene>
    <name evidence="2" type="ORF">COW99_01020</name>
</gene>
<organism evidence="2 3">
    <name type="scientific">Candidatus Roizmanbacteria bacterium CG22_combo_CG10-13_8_21_14_all_38_20</name>
    <dbReference type="NCBI Taxonomy" id="1974862"/>
    <lineage>
        <taxon>Bacteria</taxon>
        <taxon>Candidatus Roizmaniibacteriota</taxon>
    </lineage>
</organism>
<name>A0A2H0BWA4_9BACT</name>
<evidence type="ECO:0000313" key="3">
    <source>
        <dbReference type="Proteomes" id="UP000231246"/>
    </source>
</evidence>
<protein>
    <submittedName>
        <fullName evidence="2">Uncharacterized protein</fullName>
    </submittedName>
</protein>
<feature type="transmembrane region" description="Helical" evidence="1">
    <location>
        <begin position="37"/>
        <end position="58"/>
    </location>
</feature>
<keyword evidence="1" id="KW-1133">Transmembrane helix</keyword>
<reference evidence="2 3" key="1">
    <citation type="submission" date="2017-09" db="EMBL/GenBank/DDBJ databases">
        <title>Depth-based differentiation of microbial function through sediment-hosted aquifers and enrichment of novel symbionts in the deep terrestrial subsurface.</title>
        <authorList>
            <person name="Probst A.J."/>
            <person name="Ladd B."/>
            <person name="Jarett J.K."/>
            <person name="Geller-Mcgrath D.E."/>
            <person name="Sieber C.M."/>
            <person name="Emerson J.B."/>
            <person name="Anantharaman K."/>
            <person name="Thomas B.C."/>
            <person name="Malmstrom R."/>
            <person name="Stieglmeier M."/>
            <person name="Klingl A."/>
            <person name="Woyke T."/>
            <person name="Ryan C.M."/>
            <person name="Banfield J.F."/>
        </authorList>
    </citation>
    <scope>NUCLEOTIDE SEQUENCE [LARGE SCALE GENOMIC DNA]</scope>
    <source>
        <strain evidence="2">CG22_combo_CG10-13_8_21_14_all_38_20</strain>
    </source>
</reference>
<keyword evidence="1" id="KW-0812">Transmembrane</keyword>
<evidence type="ECO:0000313" key="2">
    <source>
        <dbReference type="EMBL" id="PIP61963.1"/>
    </source>
</evidence>
<evidence type="ECO:0000256" key="1">
    <source>
        <dbReference type="SAM" id="Phobius"/>
    </source>
</evidence>
<feature type="transmembrane region" description="Helical" evidence="1">
    <location>
        <begin position="65"/>
        <end position="83"/>
    </location>
</feature>
<proteinExistence type="predicted"/>
<sequence length="85" mass="9821">MTRRQQITQKKINPLYFGLVLSGTGFLYILFRVTPSSQLVISIELILLFLVLYFILSIINHNKQISLVLSLIVSIFLTIKFLLNH</sequence>